<dbReference type="Proteomes" id="UP000663889">
    <property type="component" value="Unassembled WGS sequence"/>
</dbReference>
<proteinExistence type="predicted"/>
<gene>
    <name evidence="1" type="ORF">SEV965_LOCUS29940</name>
</gene>
<sequence length="36" mass="3917">MDNGCNRPFRDLLASLESLEPNATYLAAFPSADGME</sequence>
<dbReference type="AlphaFoldDB" id="A0A815IQA6"/>
<evidence type="ECO:0000313" key="1">
    <source>
        <dbReference type="EMBL" id="CAF1371926.1"/>
    </source>
</evidence>
<feature type="non-terminal residue" evidence="1">
    <location>
        <position position="36"/>
    </location>
</feature>
<organism evidence="1 2">
    <name type="scientific">Rotaria sordida</name>
    <dbReference type="NCBI Taxonomy" id="392033"/>
    <lineage>
        <taxon>Eukaryota</taxon>
        <taxon>Metazoa</taxon>
        <taxon>Spiralia</taxon>
        <taxon>Gnathifera</taxon>
        <taxon>Rotifera</taxon>
        <taxon>Eurotatoria</taxon>
        <taxon>Bdelloidea</taxon>
        <taxon>Philodinida</taxon>
        <taxon>Philodinidae</taxon>
        <taxon>Rotaria</taxon>
    </lineage>
</organism>
<accession>A0A815IQA6</accession>
<reference evidence="1" key="1">
    <citation type="submission" date="2021-02" db="EMBL/GenBank/DDBJ databases">
        <authorList>
            <person name="Nowell W R."/>
        </authorList>
    </citation>
    <scope>NUCLEOTIDE SEQUENCE</scope>
</reference>
<evidence type="ECO:0000313" key="2">
    <source>
        <dbReference type="Proteomes" id="UP000663889"/>
    </source>
</evidence>
<dbReference type="EMBL" id="CAJNOU010003119">
    <property type="protein sequence ID" value="CAF1371926.1"/>
    <property type="molecule type" value="Genomic_DNA"/>
</dbReference>
<name>A0A815IQA6_9BILA</name>
<protein>
    <submittedName>
        <fullName evidence="1">Uncharacterized protein</fullName>
    </submittedName>
</protein>
<comment type="caution">
    <text evidence="1">The sequence shown here is derived from an EMBL/GenBank/DDBJ whole genome shotgun (WGS) entry which is preliminary data.</text>
</comment>